<reference evidence="4 5" key="1">
    <citation type="submission" date="2023-07" db="EMBL/GenBank/DDBJ databases">
        <title>The novel representative of Negativicutes class, Anaeroselena agilis gen. nov. sp. nov.</title>
        <authorList>
            <person name="Prokofeva M.I."/>
            <person name="Elcheninov A.G."/>
            <person name="Klyukina A."/>
            <person name="Kublanov I.V."/>
            <person name="Frolov E.N."/>
            <person name="Podosokorskaya O.A."/>
        </authorList>
    </citation>
    <scope>NUCLEOTIDE SEQUENCE [LARGE SCALE GENOMIC DNA]</scope>
    <source>
        <strain evidence="4 5">4137-cl</strain>
    </source>
</reference>
<evidence type="ECO:0000313" key="4">
    <source>
        <dbReference type="EMBL" id="MDT8901584.1"/>
    </source>
</evidence>
<sequence length="275" mass="29141">MSASPLIIDDYARFAGCLVDLLDVGVFVTDRDQIVYYRPSSSFDLKMQIGLPVKPGMASHTAIHERRRVVMRKDNSYSGQPFITVVIPLTDEQGGVIGTLAVTEPVDRQDKLKGLARRLSGDLGGLTATTGEILGRTEKIAAAAEDMVAANLHSQQRVAETDQVLGLIRSIAGQTNLLGLNAAIEAARVGDQGRGFGVVAEEIRKLAATSAESIGKIAEIITAVKADSKATDAAVADIRDTLAAIAADIGRFTGSIRETSALAEELDKIADEIVK</sequence>
<evidence type="ECO:0000256" key="1">
    <source>
        <dbReference type="ARBA" id="ARBA00023224"/>
    </source>
</evidence>
<proteinExistence type="predicted"/>
<dbReference type="PANTHER" id="PTHR32089">
    <property type="entry name" value="METHYL-ACCEPTING CHEMOTAXIS PROTEIN MCPB"/>
    <property type="match status" value="1"/>
</dbReference>
<dbReference type="InterPro" id="IPR029151">
    <property type="entry name" value="Sensor-like_sf"/>
</dbReference>
<dbReference type="EMBL" id="JAUOZS010000001">
    <property type="protein sequence ID" value="MDT8901584.1"/>
    <property type="molecule type" value="Genomic_DNA"/>
</dbReference>
<name>A0ABU3NXP0_9FIRM</name>
<evidence type="ECO:0000259" key="3">
    <source>
        <dbReference type="PROSITE" id="PS50111"/>
    </source>
</evidence>
<accession>A0ABU3NXP0</accession>
<comment type="caution">
    <text evidence="4">The sequence shown here is derived from an EMBL/GenBank/DDBJ whole genome shotgun (WGS) entry which is preliminary data.</text>
</comment>
<dbReference type="PROSITE" id="PS50111">
    <property type="entry name" value="CHEMOTAXIS_TRANSDUC_2"/>
    <property type="match status" value="1"/>
</dbReference>
<organism evidence="4 5">
    <name type="scientific">Anaeroselena agilis</name>
    <dbReference type="NCBI Taxonomy" id="3063788"/>
    <lineage>
        <taxon>Bacteria</taxon>
        <taxon>Bacillati</taxon>
        <taxon>Bacillota</taxon>
        <taxon>Negativicutes</taxon>
        <taxon>Acetonemataceae</taxon>
        <taxon>Anaeroselena</taxon>
    </lineage>
</organism>
<dbReference type="SUPFAM" id="SSF58104">
    <property type="entry name" value="Methyl-accepting chemotaxis protein (MCP) signaling domain"/>
    <property type="match status" value="1"/>
</dbReference>
<dbReference type="PANTHER" id="PTHR32089:SF112">
    <property type="entry name" value="LYSOZYME-LIKE PROTEIN-RELATED"/>
    <property type="match status" value="1"/>
</dbReference>
<dbReference type="Proteomes" id="UP001254848">
    <property type="component" value="Unassembled WGS sequence"/>
</dbReference>
<feature type="domain" description="Methyl-accepting transducer" evidence="3">
    <location>
        <begin position="127"/>
        <end position="275"/>
    </location>
</feature>
<evidence type="ECO:0000256" key="2">
    <source>
        <dbReference type="PROSITE-ProRule" id="PRU00284"/>
    </source>
</evidence>
<dbReference type="Pfam" id="PF00015">
    <property type="entry name" value="MCPsignal"/>
    <property type="match status" value="1"/>
</dbReference>
<protein>
    <submittedName>
        <fullName evidence="4">Methyl-accepting chemotaxis protein</fullName>
    </submittedName>
</protein>
<keyword evidence="1 2" id="KW-0807">Transducer</keyword>
<keyword evidence="5" id="KW-1185">Reference proteome</keyword>
<dbReference type="InterPro" id="IPR004089">
    <property type="entry name" value="MCPsignal_dom"/>
</dbReference>
<evidence type="ECO:0000313" key="5">
    <source>
        <dbReference type="Proteomes" id="UP001254848"/>
    </source>
</evidence>
<dbReference type="RefSeq" id="WP_413780091.1">
    <property type="nucleotide sequence ID" value="NZ_JAUOZS010000001.1"/>
</dbReference>
<dbReference type="Gene3D" id="1.10.287.950">
    <property type="entry name" value="Methyl-accepting chemotaxis protein"/>
    <property type="match status" value="1"/>
</dbReference>
<gene>
    <name evidence="4" type="ORF">Q4T40_10050</name>
</gene>
<dbReference type="SMART" id="SM00283">
    <property type="entry name" value="MA"/>
    <property type="match status" value="1"/>
</dbReference>
<dbReference type="SUPFAM" id="SSF103190">
    <property type="entry name" value="Sensory domain-like"/>
    <property type="match status" value="1"/>
</dbReference>